<keyword evidence="2" id="KW-1185">Reference proteome</keyword>
<organism evidence="1 2">
    <name type="scientific">Nakamurella leprariae</name>
    <dbReference type="NCBI Taxonomy" id="2803911"/>
    <lineage>
        <taxon>Bacteria</taxon>
        <taxon>Bacillati</taxon>
        <taxon>Actinomycetota</taxon>
        <taxon>Actinomycetes</taxon>
        <taxon>Nakamurellales</taxon>
        <taxon>Nakamurellaceae</taxon>
        <taxon>Nakamurella</taxon>
    </lineage>
</organism>
<dbReference type="EMBL" id="JAERWK010000018">
    <property type="protein sequence ID" value="MBM9468413.1"/>
    <property type="molecule type" value="Genomic_DNA"/>
</dbReference>
<reference evidence="1" key="1">
    <citation type="submission" date="2021-01" db="EMBL/GenBank/DDBJ databases">
        <title>YIM 132084 draft genome.</title>
        <authorList>
            <person name="An D."/>
        </authorList>
    </citation>
    <scope>NUCLEOTIDE SEQUENCE</scope>
    <source>
        <strain evidence="1">YIM 132084</strain>
    </source>
</reference>
<protein>
    <submittedName>
        <fullName evidence="1">Uncharacterized protein</fullName>
    </submittedName>
</protein>
<dbReference type="RefSeq" id="WP_205261375.1">
    <property type="nucleotide sequence ID" value="NZ_JAERWK010000018.1"/>
</dbReference>
<comment type="caution">
    <text evidence="1">The sequence shown here is derived from an EMBL/GenBank/DDBJ whole genome shotgun (WGS) entry which is preliminary data.</text>
</comment>
<accession>A0A939BXC3</accession>
<dbReference type="Proteomes" id="UP000663792">
    <property type="component" value="Unassembled WGS sequence"/>
</dbReference>
<evidence type="ECO:0000313" key="2">
    <source>
        <dbReference type="Proteomes" id="UP000663792"/>
    </source>
</evidence>
<sequence>MPADPYADLLGRRRPARGERAALEPHLADVQRLFDRSTAVRMIDPTDGRVLLQPLLLVVTDVRLIAAAATGGFRPSWEVVTFPYGHLDPEFGPDAVQPGGPADASATVRIPVFGRRQYQAQFADTADATAFSVAAAEALGTYRRERMGLPG</sequence>
<name>A0A939BXC3_9ACTN</name>
<gene>
    <name evidence="1" type="ORF">JL106_14105</name>
</gene>
<evidence type="ECO:0000313" key="1">
    <source>
        <dbReference type="EMBL" id="MBM9468413.1"/>
    </source>
</evidence>
<proteinExistence type="predicted"/>
<dbReference type="AlphaFoldDB" id="A0A939BXC3"/>